<feature type="transmembrane region" description="Helical" evidence="2">
    <location>
        <begin position="151"/>
        <end position="171"/>
    </location>
</feature>
<dbReference type="GO" id="GO:0007264">
    <property type="term" value="P:small GTPase-mediated signal transduction"/>
    <property type="evidence" value="ECO:0007669"/>
    <property type="project" value="TreeGrafter"/>
</dbReference>
<keyword evidence="2" id="KW-0472">Membrane</keyword>
<dbReference type="SUPFAM" id="SSF52087">
    <property type="entry name" value="CRAL/TRIO domain"/>
    <property type="match status" value="1"/>
</dbReference>
<dbReference type="AlphaFoldDB" id="A0A165ML22"/>
<reference evidence="5 6" key="1">
    <citation type="journal article" date="2016" name="Mol. Biol. Evol.">
        <title>Comparative Genomics of Early-Diverging Mushroom-Forming Fungi Provides Insights into the Origins of Lignocellulose Decay Capabilities.</title>
        <authorList>
            <person name="Nagy L.G."/>
            <person name="Riley R."/>
            <person name="Tritt A."/>
            <person name="Adam C."/>
            <person name="Daum C."/>
            <person name="Floudas D."/>
            <person name="Sun H."/>
            <person name="Yadav J.S."/>
            <person name="Pangilinan J."/>
            <person name="Larsson K.H."/>
            <person name="Matsuura K."/>
            <person name="Barry K."/>
            <person name="Labutti K."/>
            <person name="Kuo R."/>
            <person name="Ohm R.A."/>
            <person name="Bhattacharya S.S."/>
            <person name="Shirouzu T."/>
            <person name="Yoshinaga Y."/>
            <person name="Martin F.M."/>
            <person name="Grigoriev I.V."/>
            <person name="Hibbett D.S."/>
        </authorList>
    </citation>
    <scope>NUCLEOTIDE SEQUENCE [LARGE SCALE GENOMIC DNA]</scope>
    <source>
        <strain evidence="5 6">L-15889</strain>
    </source>
</reference>
<dbReference type="Pfam" id="PF13716">
    <property type="entry name" value="CRAL_TRIO_2"/>
    <property type="match status" value="1"/>
</dbReference>
<proteinExistence type="predicted"/>
<organism evidence="5 6">
    <name type="scientific">Daedalea quercina L-15889</name>
    <dbReference type="NCBI Taxonomy" id="1314783"/>
    <lineage>
        <taxon>Eukaryota</taxon>
        <taxon>Fungi</taxon>
        <taxon>Dikarya</taxon>
        <taxon>Basidiomycota</taxon>
        <taxon>Agaricomycotina</taxon>
        <taxon>Agaricomycetes</taxon>
        <taxon>Polyporales</taxon>
        <taxon>Fomitopsis</taxon>
    </lineage>
</organism>
<name>A0A165ML22_9APHY</name>
<evidence type="ECO:0000313" key="5">
    <source>
        <dbReference type="EMBL" id="KZT65828.1"/>
    </source>
</evidence>
<dbReference type="STRING" id="1314783.A0A165ML22"/>
<dbReference type="InterPro" id="IPR036865">
    <property type="entry name" value="CRAL-TRIO_dom_sf"/>
</dbReference>
<dbReference type="PANTHER" id="PTHR45808:SF2">
    <property type="entry name" value="RHO GTPASE-ACTIVATING PROTEIN 68F"/>
    <property type="match status" value="1"/>
</dbReference>
<dbReference type="CDD" id="cd00170">
    <property type="entry name" value="SEC14"/>
    <property type="match status" value="1"/>
</dbReference>
<dbReference type="Gene3D" id="1.10.555.10">
    <property type="entry name" value="Rho GTPase activation protein"/>
    <property type="match status" value="1"/>
</dbReference>
<dbReference type="CDD" id="cd00159">
    <property type="entry name" value="RhoGAP"/>
    <property type="match status" value="1"/>
</dbReference>
<keyword evidence="2" id="KW-0812">Transmembrane</keyword>
<evidence type="ECO:0000313" key="6">
    <source>
        <dbReference type="Proteomes" id="UP000076727"/>
    </source>
</evidence>
<feature type="compositionally biased region" description="Basic and acidic residues" evidence="1">
    <location>
        <begin position="450"/>
        <end position="459"/>
    </location>
</feature>
<dbReference type="InterPro" id="IPR000198">
    <property type="entry name" value="RhoGAP_dom"/>
</dbReference>
<protein>
    <submittedName>
        <fullName evidence="5">Rho GTPase activation protein</fullName>
    </submittedName>
</protein>
<dbReference type="SUPFAM" id="SSF48350">
    <property type="entry name" value="GTPase activation domain, GAP"/>
    <property type="match status" value="1"/>
</dbReference>
<dbReference type="Pfam" id="PF00620">
    <property type="entry name" value="RhoGAP"/>
    <property type="match status" value="1"/>
</dbReference>
<dbReference type="OrthoDB" id="19923at2759"/>
<keyword evidence="2" id="KW-1133">Transmembrane helix</keyword>
<feature type="domain" description="CRAL-TRIO" evidence="3">
    <location>
        <begin position="56"/>
        <end position="211"/>
    </location>
</feature>
<accession>A0A165ML22</accession>
<dbReference type="Proteomes" id="UP000076727">
    <property type="component" value="Unassembled WGS sequence"/>
</dbReference>
<feature type="domain" description="Rho-GAP" evidence="4">
    <location>
        <begin position="227"/>
        <end position="443"/>
    </location>
</feature>
<feature type="compositionally biased region" description="Low complexity" evidence="1">
    <location>
        <begin position="460"/>
        <end position="472"/>
    </location>
</feature>
<sequence length="641" mass="69426">MASNPISLKQRLAALSANMPGIRMDSPPSSPGWRRKNFFGAPSRSRTMDGDAQRQGQDGLESVMSRVIFQAGVDYETRPMVVMNASGLPDPREVNYDELLVRILSYLDLYVESDYTVVFFAAGGRHTPGWNWVWKAYRSLSRKYRKNLKKLFIVHSTFFTKMLFSLAGTIISPKFFRKITYITTLSELACHIPLTQIDIPPAVYQENLKHEKQITLPTPTRADLFGVPLEELMGFDGEKGGLPRVVKDSMQYLRSTGLQDEGLFRRSPNSVMLRQAQQAYDRGHVVSLETFGDPHLAAVLLKKFLRDLPTPLFPEHLYPTISRCPQPNDDPTDVTSIIYIRETLMPELPHCAYILLASVLQLLHEVSLRAATNRMDAHNLAVVITPNLVSGTNPLRDVMMCAIPSGPAPFSPPAASSPTSATAGKTTLGSVVKLCIQRYYEVFDEVPDRSEAVPERAFEPRAASPASSSGSARYRRAHDDEEEIDDAMLVMPIGPGGGSSSSSAAHKPAPRPPLPYKPRTLTKRTARGPEAPSPSPPSPGGRAASATLAGGRSGAPSSFAPHGTVNRARSTISIERGTARGKGSISVGRGTARRTTGAGVEAVGITAAGFFAPPESAPPVPVLPSQVRANGGSMPAAAHGR</sequence>
<dbReference type="InterPro" id="IPR008936">
    <property type="entry name" value="Rho_GTPase_activation_prot"/>
</dbReference>
<gene>
    <name evidence="5" type="ORF">DAEQUDRAFT_676123</name>
</gene>
<dbReference type="EMBL" id="KV429099">
    <property type="protein sequence ID" value="KZT65828.1"/>
    <property type="molecule type" value="Genomic_DNA"/>
</dbReference>
<evidence type="ECO:0000259" key="4">
    <source>
        <dbReference type="PROSITE" id="PS50238"/>
    </source>
</evidence>
<dbReference type="GO" id="GO:0005096">
    <property type="term" value="F:GTPase activator activity"/>
    <property type="evidence" value="ECO:0007669"/>
    <property type="project" value="TreeGrafter"/>
</dbReference>
<feature type="region of interest" description="Disordered" evidence="1">
    <location>
        <begin position="450"/>
        <end position="596"/>
    </location>
</feature>
<keyword evidence="6" id="KW-1185">Reference proteome</keyword>
<evidence type="ECO:0000259" key="3">
    <source>
        <dbReference type="PROSITE" id="PS50191"/>
    </source>
</evidence>
<evidence type="ECO:0000256" key="1">
    <source>
        <dbReference type="SAM" id="MobiDB-lite"/>
    </source>
</evidence>
<dbReference type="InterPro" id="IPR001251">
    <property type="entry name" value="CRAL-TRIO_dom"/>
</dbReference>
<dbReference type="PANTHER" id="PTHR45808">
    <property type="entry name" value="RHO GTPASE-ACTIVATING PROTEIN 68F"/>
    <property type="match status" value="1"/>
</dbReference>
<dbReference type="GO" id="GO:0005737">
    <property type="term" value="C:cytoplasm"/>
    <property type="evidence" value="ECO:0007669"/>
    <property type="project" value="TreeGrafter"/>
</dbReference>
<dbReference type="Gene3D" id="3.40.525.10">
    <property type="entry name" value="CRAL-TRIO lipid binding domain"/>
    <property type="match status" value="1"/>
</dbReference>
<dbReference type="SMART" id="SM00324">
    <property type="entry name" value="RhoGAP"/>
    <property type="match status" value="1"/>
</dbReference>
<dbReference type="PROSITE" id="PS50238">
    <property type="entry name" value="RHOGAP"/>
    <property type="match status" value="1"/>
</dbReference>
<feature type="region of interest" description="Disordered" evidence="1">
    <location>
        <begin position="613"/>
        <end position="641"/>
    </location>
</feature>
<evidence type="ECO:0000256" key="2">
    <source>
        <dbReference type="SAM" id="Phobius"/>
    </source>
</evidence>
<dbReference type="PROSITE" id="PS50191">
    <property type="entry name" value="CRAL_TRIO"/>
    <property type="match status" value="1"/>
</dbReference>